<gene>
    <name evidence="2" type="ORF">QF030_000974</name>
</gene>
<dbReference type="EMBL" id="JAUSWV010000002">
    <property type="protein sequence ID" value="MDQ0578796.1"/>
    <property type="molecule type" value="Genomic_DNA"/>
</dbReference>
<name>A0ABU0NI54_STRRH</name>
<organism evidence="2 3">
    <name type="scientific">Streptomyces rishiriensis</name>
    <dbReference type="NCBI Taxonomy" id="68264"/>
    <lineage>
        <taxon>Bacteria</taxon>
        <taxon>Bacillati</taxon>
        <taxon>Actinomycetota</taxon>
        <taxon>Actinomycetes</taxon>
        <taxon>Kitasatosporales</taxon>
        <taxon>Streptomycetaceae</taxon>
        <taxon>Streptomyces</taxon>
    </lineage>
</organism>
<evidence type="ECO:0000256" key="1">
    <source>
        <dbReference type="SAM" id="MobiDB-lite"/>
    </source>
</evidence>
<evidence type="ECO:0000313" key="2">
    <source>
        <dbReference type="EMBL" id="MDQ0578796.1"/>
    </source>
</evidence>
<dbReference type="RefSeq" id="WP_307167854.1">
    <property type="nucleotide sequence ID" value="NZ_JAUSWV010000002.1"/>
</dbReference>
<comment type="caution">
    <text evidence="2">The sequence shown here is derived from an EMBL/GenBank/DDBJ whole genome shotgun (WGS) entry which is preliminary data.</text>
</comment>
<proteinExistence type="predicted"/>
<reference evidence="2 3" key="1">
    <citation type="submission" date="2023-07" db="EMBL/GenBank/DDBJ databases">
        <title>Comparative genomics of wheat-associated soil bacteria to identify genetic determinants of phenazine resistance.</title>
        <authorList>
            <person name="Mouncey N."/>
        </authorList>
    </citation>
    <scope>NUCLEOTIDE SEQUENCE [LARGE SCALE GENOMIC DNA]</scope>
    <source>
        <strain evidence="2 3">B2I6</strain>
    </source>
</reference>
<dbReference type="Proteomes" id="UP001230654">
    <property type="component" value="Unassembled WGS sequence"/>
</dbReference>
<sequence length="127" mass="13721">MDRLQVAFARELVLPAGHRGRPREGRSGGTDRLLPPQPRKLTKRCISHSGAKVTVKFSNTTAKTAQGQFGVTCAGSGGQEAKALKDGTIPGYDTFSKSYQCPKGFRDHATGWQMSNGKAYRTPAIKL</sequence>
<keyword evidence="3" id="KW-1185">Reference proteome</keyword>
<evidence type="ECO:0000313" key="3">
    <source>
        <dbReference type="Proteomes" id="UP001230654"/>
    </source>
</evidence>
<accession>A0ABU0NI54</accession>
<protein>
    <submittedName>
        <fullName evidence="2">Uncharacterized protein</fullName>
    </submittedName>
</protein>
<feature type="region of interest" description="Disordered" evidence="1">
    <location>
        <begin position="15"/>
        <end position="37"/>
    </location>
</feature>